<reference evidence="1 2" key="1">
    <citation type="submission" date="2024-01" db="EMBL/GenBank/DDBJ databases">
        <authorList>
            <person name="Waweru B."/>
        </authorList>
    </citation>
    <scope>NUCLEOTIDE SEQUENCE [LARGE SCALE GENOMIC DNA]</scope>
</reference>
<evidence type="ECO:0000313" key="1">
    <source>
        <dbReference type="EMBL" id="CAK7351595.1"/>
    </source>
</evidence>
<organism evidence="1 2">
    <name type="scientific">Dovyalis caffra</name>
    <dbReference type="NCBI Taxonomy" id="77055"/>
    <lineage>
        <taxon>Eukaryota</taxon>
        <taxon>Viridiplantae</taxon>
        <taxon>Streptophyta</taxon>
        <taxon>Embryophyta</taxon>
        <taxon>Tracheophyta</taxon>
        <taxon>Spermatophyta</taxon>
        <taxon>Magnoliopsida</taxon>
        <taxon>eudicotyledons</taxon>
        <taxon>Gunneridae</taxon>
        <taxon>Pentapetalae</taxon>
        <taxon>rosids</taxon>
        <taxon>fabids</taxon>
        <taxon>Malpighiales</taxon>
        <taxon>Salicaceae</taxon>
        <taxon>Flacourtieae</taxon>
        <taxon>Dovyalis</taxon>
    </lineage>
</organism>
<dbReference type="AlphaFoldDB" id="A0AAV1SLN1"/>
<name>A0AAV1SLN1_9ROSI</name>
<gene>
    <name evidence="1" type="ORF">DCAF_LOCUS23932</name>
</gene>
<sequence length="52" mass="5584">VRWISTTSPPIPQATVGSEGGHVVIIYNGWAITFSAWVGPLSMEVPTSVQMK</sequence>
<evidence type="ECO:0000313" key="2">
    <source>
        <dbReference type="Proteomes" id="UP001314170"/>
    </source>
</evidence>
<proteinExistence type="predicted"/>
<accession>A0AAV1SLN1</accession>
<keyword evidence="2" id="KW-1185">Reference proteome</keyword>
<dbReference type="Proteomes" id="UP001314170">
    <property type="component" value="Unassembled WGS sequence"/>
</dbReference>
<comment type="caution">
    <text evidence="1">The sequence shown here is derived from an EMBL/GenBank/DDBJ whole genome shotgun (WGS) entry which is preliminary data.</text>
</comment>
<protein>
    <submittedName>
        <fullName evidence="1">Uncharacterized protein</fullName>
    </submittedName>
</protein>
<feature type="non-terminal residue" evidence="1">
    <location>
        <position position="1"/>
    </location>
</feature>
<dbReference type="EMBL" id="CAWUPB010001184">
    <property type="protein sequence ID" value="CAK7351595.1"/>
    <property type="molecule type" value="Genomic_DNA"/>
</dbReference>